<gene>
    <name evidence="2" type="ORF">BN1723_015517</name>
</gene>
<proteinExistence type="predicted"/>
<feature type="compositionally biased region" description="Low complexity" evidence="1">
    <location>
        <begin position="18"/>
        <end position="44"/>
    </location>
</feature>
<feature type="region of interest" description="Disordered" evidence="1">
    <location>
        <begin position="17"/>
        <end position="48"/>
    </location>
</feature>
<evidence type="ECO:0000256" key="1">
    <source>
        <dbReference type="SAM" id="MobiDB-lite"/>
    </source>
</evidence>
<name>A0A0G4MZR1_VERLO</name>
<dbReference type="EMBL" id="CVQI01031764">
    <property type="protein sequence ID" value="CRK39540.1"/>
    <property type="molecule type" value="Genomic_DNA"/>
</dbReference>
<evidence type="ECO:0000313" key="2">
    <source>
        <dbReference type="EMBL" id="CRK39540.1"/>
    </source>
</evidence>
<accession>A0A0G4MZR1</accession>
<protein>
    <submittedName>
        <fullName evidence="2">Uncharacterized protein</fullName>
    </submittedName>
</protein>
<reference evidence="3" key="1">
    <citation type="submission" date="2015-05" db="EMBL/GenBank/DDBJ databases">
        <authorList>
            <person name="Fogelqvist Johan"/>
        </authorList>
    </citation>
    <scope>NUCLEOTIDE SEQUENCE [LARGE SCALE GENOMIC DNA]</scope>
</reference>
<organism evidence="2 3">
    <name type="scientific">Verticillium longisporum</name>
    <name type="common">Verticillium dahliae var. longisporum</name>
    <dbReference type="NCBI Taxonomy" id="100787"/>
    <lineage>
        <taxon>Eukaryota</taxon>
        <taxon>Fungi</taxon>
        <taxon>Dikarya</taxon>
        <taxon>Ascomycota</taxon>
        <taxon>Pezizomycotina</taxon>
        <taxon>Sordariomycetes</taxon>
        <taxon>Hypocreomycetidae</taxon>
        <taxon>Glomerellales</taxon>
        <taxon>Plectosphaerellaceae</taxon>
        <taxon>Verticillium</taxon>
    </lineage>
</organism>
<dbReference type="AlphaFoldDB" id="A0A0G4MZR1"/>
<dbReference type="Proteomes" id="UP000045706">
    <property type="component" value="Unassembled WGS sequence"/>
</dbReference>
<sequence length="81" mass="8963">MTKMNCLFCRSVKSSTARPTLVRTTSPSSPTVSTKPSRSSSLRPATYSSRSAFRRAKMNRMIHKMIGVPTQLTEIMDAQAP</sequence>
<evidence type="ECO:0000313" key="3">
    <source>
        <dbReference type="Proteomes" id="UP000045706"/>
    </source>
</evidence>